<proteinExistence type="predicted"/>
<evidence type="ECO:0000313" key="2">
    <source>
        <dbReference type="EMBL" id="KAA6336281.1"/>
    </source>
</evidence>
<dbReference type="EMBL" id="SNRY01002520">
    <property type="protein sequence ID" value="KAA6324694.1"/>
    <property type="molecule type" value="Genomic_DNA"/>
</dbReference>
<reference evidence="2" key="1">
    <citation type="submission" date="2019-03" db="EMBL/GenBank/DDBJ databases">
        <title>Single cell metagenomics reveals metabolic interactions within the superorganism composed of flagellate Streblomastix strix and complex community of Bacteroidetes bacteria on its surface.</title>
        <authorList>
            <person name="Treitli S.C."/>
            <person name="Kolisko M."/>
            <person name="Husnik F."/>
            <person name="Keeling P."/>
            <person name="Hampl V."/>
        </authorList>
    </citation>
    <scope>NUCLEOTIDE SEQUENCE</scope>
    <source>
        <strain evidence="2">STM</strain>
    </source>
</reference>
<gene>
    <name evidence="2" type="ORF">EZS27_015568</name>
    <name evidence="1" type="ORF">EZS27_026012</name>
</gene>
<feature type="non-terminal residue" evidence="2">
    <location>
        <position position="36"/>
    </location>
</feature>
<evidence type="ECO:0000313" key="1">
    <source>
        <dbReference type="EMBL" id="KAA6324694.1"/>
    </source>
</evidence>
<accession>A0A5J4RTM1</accession>
<comment type="caution">
    <text evidence="2">The sequence shown here is derived from an EMBL/GenBank/DDBJ whole genome shotgun (WGS) entry which is preliminary data.</text>
</comment>
<organism evidence="2">
    <name type="scientific">termite gut metagenome</name>
    <dbReference type="NCBI Taxonomy" id="433724"/>
    <lineage>
        <taxon>unclassified sequences</taxon>
        <taxon>metagenomes</taxon>
        <taxon>organismal metagenomes</taxon>
    </lineage>
</organism>
<protein>
    <submittedName>
        <fullName evidence="2">Uncharacterized protein</fullName>
    </submittedName>
</protein>
<sequence>MSKDIDELRGKFRTLLGGETDTVFQGIVTEVNEDEF</sequence>
<dbReference type="EMBL" id="SNRY01000811">
    <property type="protein sequence ID" value="KAA6336281.1"/>
    <property type="molecule type" value="Genomic_DNA"/>
</dbReference>
<name>A0A5J4RTM1_9ZZZZ</name>
<dbReference type="AlphaFoldDB" id="A0A5J4RTM1"/>